<protein>
    <recommendedName>
        <fullName evidence="3">DUF5050 domain-containing protein</fullName>
    </recommendedName>
</protein>
<dbReference type="SMART" id="SM00135">
    <property type="entry name" value="LY"/>
    <property type="match status" value="5"/>
</dbReference>
<organism evidence="1 2">
    <name type="scientific">Mytilus galloprovincialis</name>
    <name type="common">Mediterranean mussel</name>
    <dbReference type="NCBI Taxonomy" id="29158"/>
    <lineage>
        <taxon>Eukaryota</taxon>
        <taxon>Metazoa</taxon>
        <taxon>Spiralia</taxon>
        <taxon>Lophotrochozoa</taxon>
        <taxon>Mollusca</taxon>
        <taxon>Bivalvia</taxon>
        <taxon>Autobranchia</taxon>
        <taxon>Pteriomorphia</taxon>
        <taxon>Mytilida</taxon>
        <taxon>Mytiloidea</taxon>
        <taxon>Mytilidae</taxon>
        <taxon>Mytilinae</taxon>
        <taxon>Mytilus</taxon>
    </lineage>
</organism>
<dbReference type="Gene3D" id="2.120.10.30">
    <property type="entry name" value="TolB, C-terminal domain"/>
    <property type="match status" value="2"/>
</dbReference>
<dbReference type="InterPro" id="IPR011042">
    <property type="entry name" value="6-blade_b-propeller_TolB-like"/>
</dbReference>
<dbReference type="Proteomes" id="UP000596742">
    <property type="component" value="Unassembled WGS sequence"/>
</dbReference>
<dbReference type="OrthoDB" id="5958943at2759"/>
<evidence type="ECO:0008006" key="3">
    <source>
        <dbReference type="Google" id="ProtNLM"/>
    </source>
</evidence>
<dbReference type="AlphaFoldDB" id="A0A8B6EAP5"/>
<proteinExistence type="predicted"/>
<name>A0A8B6EAP5_MYTGA</name>
<dbReference type="PANTHER" id="PTHR46513">
    <property type="entry name" value="VITELLOGENIN RECEPTOR-LIKE PROTEIN-RELATED-RELATED"/>
    <property type="match status" value="1"/>
</dbReference>
<gene>
    <name evidence="1" type="ORF">MGAL_10B085523</name>
</gene>
<dbReference type="EMBL" id="UYJE01004723">
    <property type="protein sequence ID" value="VDI30772.1"/>
    <property type="molecule type" value="Genomic_DNA"/>
</dbReference>
<dbReference type="InterPro" id="IPR000033">
    <property type="entry name" value="LDLR_classB_rpt"/>
</dbReference>
<dbReference type="SUPFAM" id="SSF63825">
    <property type="entry name" value="YWTD domain"/>
    <property type="match status" value="2"/>
</dbReference>
<accession>A0A8B6EAP5</accession>
<reference evidence="1" key="1">
    <citation type="submission" date="2018-11" db="EMBL/GenBank/DDBJ databases">
        <authorList>
            <person name="Alioto T."/>
            <person name="Alioto T."/>
        </authorList>
    </citation>
    <scope>NUCLEOTIDE SEQUENCE</scope>
</reference>
<evidence type="ECO:0000313" key="2">
    <source>
        <dbReference type="Proteomes" id="UP000596742"/>
    </source>
</evidence>
<evidence type="ECO:0000313" key="1">
    <source>
        <dbReference type="EMBL" id="VDI30772.1"/>
    </source>
</evidence>
<dbReference type="InterPro" id="IPR050778">
    <property type="entry name" value="Cueball_EGF_LRP_Nidogen"/>
</dbReference>
<sequence length="524" mass="60260">MGSNDVISRTGKQEKLLFTTANNIQEIDLDTLVVKELAYQSTASYSLAYDEKERYVYSSKLTENTIVRFPYPNDQAVNFETVVFTNRPYYVAFDSGNSHLYWTELNTLGRVMRCKSDGSDVTTIVNETLPIALALDIYNRWIYYSTETSNALLKVTFDGTDRQVVINLSSRLIDIQVDFVAQRVYWMEYDTGDLKSVLNNGSDVKTVMSTYVKLYNREIDIGGDYIFYTSYKNILKVHKSSGQMPTVVHTEQVQIDGLLFYKLKGKEEKLLFSTVNKLKEIDLDTGVVKELAHHSSRVYSLAYDVKERYVYVPRYHKHVIERFHYPNDQTVKLEIVISTYSPIYAAFDSEHSHLYLTESSSSGKIMRCNSNGSDSTIIIALDSMSRTLAIVPHTRWIYYSTSNALLKVTFDGKEKQVVLNLTSQVLGIEVDFFDRRIYWMQYDTGDLKSVLYNGSDIKILLRTNVKFNTRDIDTGVDYVFYTSSNQILKVHKTLEHIPVIVHTEPTQIYGLLYYEQEGKSISVP</sequence>
<comment type="caution">
    <text evidence="1">The sequence shown here is derived from an EMBL/GenBank/DDBJ whole genome shotgun (WGS) entry which is preliminary data.</text>
</comment>
<keyword evidence="2" id="KW-1185">Reference proteome</keyword>